<dbReference type="EMBL" id="JARYZI010000009">
    <property type="protein sequence ID" value="MDH8679117.1"/>
    <property type="molecule type" value="Genomic_DNA"/>
</dbReference>
<sequence length="166" mass="18163">MFQKKEAESNFDVIIGPSSIIKGDIESEGSIRIDGRIIGNITSLGNIIISENAFVKGDIKSFNADIYGKCEGNVHVKGKINIHQNSSLMGDIIAKSFNTKEGSMFKGNCIVDPNEELVITVDALNETTDANLVDFVKSSNNKQNKDKDKDQNNTPENAKDLENKKA</sequence>
<organism evidence="3 4">
    <name type="scientific">Fusibacter bizertensis</name>
    <dbReference type="NCBI Taxonomy" id="1488331"/>
    <lineage>
        <taxon>Bacteria</taxon>
        <taxon>Bacillati</taxon>
        <taxon>Bacillota</taxon>
        <taxon>Clostridia</taxon>
        <taxon>Eubacteriales</taxon>
        <taxon>Eubacteriales Family XII. Incertae Sedis</taxon>
        <taxon>Fusibacter</taxon>
    </lineage>
</organism>
<dbReference type="Proteomes" id="UP001158045">
    <property type="component" value="Unassembled WGS sequence"/>
</dbReference>
<gene>
    <name evidence="3" type="ORF">QE109_13230</name>
</gene>
<reference evidence="3 4" key="1">
    <citation type="submission" date="2023-04" db="EMBL/GenBank/DDBJ databases">
        <title>Fusibacter bizertensis strain WBS, isolated from littoral bottom sediments of the Arctic seas - biochemical and genomic analysis.</title>
        <authorList>
            <person name="Brioukhanov A.L."/>
        </authorList>
    </citation>
    <scope>NUCLEOTIDE SEQUENCE [LARGE SCALE GENOMIC DNA]</scope>
    <source>
        <strain evidence="3 4">WBS</strain>
    </source>
</reference>
<name>A0ABT6NFB0_9FIRM</name>
<dbReference type="InterPro" id="IPR007607">
    <property type="entry name" value="BacA/B"/>
</dbReference>
<evidence type="ECO:0000313" key="4">
    <source>
        <dbReference type="Proteomes" id="UP001158045"/>
    </source>
</evidence>
<accession>A0ABT6NFB0</accession>
<dbReference type="PANTHER" id="PTHR35024">
    <property type="entry name" value="HYPOTHETICAL CYTOSOLIC PROTEIN"/>
    <property type="match status" value="1"/>
</dbReference>
<dbReference type="RefSeq" id="WP_281095014.1">
    <property type="nucleotide sequence ID" value="NZ_JARYZI010000009.1"/>
</dbReference>
<comment type="similarity">
    <text evidence="1">Belongs to the bactofilin family.</text>
</comment>
<protein>
    <submittedName>
        <fullName evidence="3">Polymer-forming cytoskeletal protein</fullName>
    </submittedName>
</protein>
<keyword evidence="4" id="KW-1185">Reference proteome</keyword>
<evidence type="ECO:0000256" key="2">
    <source>
        <dbReference type="SAM" id="MobiDB-lite"/>
    </source>
</evidence>
<comment type="caution">
    <text evidence="3">The sequence shown here is derived from an EMBL/GenBank/DDBJ whole genome shotgun (WGS) entry which is preliminary data.</text>
</comment>
<evidence type="ECO:0000256" key="1">
    <source>
        <dbReference type="ARBA" id="ARBA00044755"/>
    </source>
</evidence>
<feature type="region of interest" description="Disordered" evidence="2">
    <location>
        <begin position="137"/>
        <end position="166"/>
    </location>
</feature>
<dbReference type="Pfam" id="PF04519">
    <property type="entry name" value="Bactofilin"/>
    <property type="match status" value="1"/>
</dbReference>
<feature type="compositionally biased region" description="Basic and acidic residues" evidence="2">
    <location>
        <begin position="143"/>
        <end position="166"/>
    </location>
</feature>
<evidence type="ECO:0000313" key="3">
    <source>
        <dbReference type="EMBL" id="MDH8679117.1"/>
    </source>
</evidence>
<dbReference type="PANTHER" id="PTHR35024:SF4">
    <property type="entry name" value="POLYMER-FORMING CYTOSKELETAL PROTEIN"/>
    <property type="match status" value="1"/>
</dbReference>
<proteinExistence type="inferred from homology"/>